<evidence type="ECO:0000313" key="2">
    <source>
        <dbReference type="Proteomes" id="UP000789920"/>
    </source>
</evidence>
<feature type="non-terminal residue" evidence="1">
    <location>
        <position position="1"/>
    </location>
</feature>
<keyword evidence="2" id="KW-1185">Reference proteome</keyword>
<organism evidence="1 2">
    <name type="scientific">Racocetra persica</name>
    <dbReference type="NCBI Taxonomy" id="160502"/>
    <lineage>
        <taxon>Eukaryota</taxon>
        <taxon>Fungi</taxon>
        <taxon>Fungi incertae sedis</taxon>
        <taxon>Mucoromycota</taxon>
        <taxon>Glomeromycotina</taxon>
        <taxon>Glomeromycetes</taxon>
        <taxon>Diversisporales</taxon>
        <taxon>Gigasporaceae</taxon>
        <taxon>Racocetra</taxon>
    </lineage>
</organism>
<proteinExistence type="predicted"/>
<comment type="caution">
    <text evidence="1">The sequence shown here is derived from an EMBL/GenBank/DDBJ whole genome shotgun (WGS) entry which is preliminary data.</text>
</comment>
<reference evidence="1" key="1">
    <citation type="submission" date="2021-06" db="EMBL/GenBank/DDBJ databases">
        <authorList>
            <person name="Kallberg Y."/>
            <person name="Tangrot J."/>
            <person name="Rosling A."/>
        </authorList>
    </citation>
    <scope>NUCLEOTIDE SEQUENCE</scope>
    <source>
        <strain evidence="1">MA461A</strain>
    </source>
</reference>
<accession>A0ACA9QMI0</accession>
<dbReference type="Proteomes" id="UP000789920">
    <property type="component" value="Unassembled WGS sequence"/>
</dbReference>
<protein>
    <submittedName>
        <fullName evidence="1">33017_t:CDS:1</fullName>
    </submittedName>
</protein>
<evidence type="ECO:0000313" key="1">
    <source>
        <dbReference type="EMBL" id="CAG8757643.1"/>
    </source>
</evidence>
<sequence>NILQTDNTAPYLARHGIRFGLDLKLEDSLAACLVDQYLTRTPMDVTAENLPKKIILLVNKLITDAARCFSDKITPVEVKTKKGFALFFRDEHPCSQTIIQILSKLPFVFVKDTGVVMVDNASGISDDAGAIIVASEDAVKKHKIVSLACIVSYSVTGIEPTIMGIDPVPAIKEALKRANLKLSDIGLVEVNKAFAP</sequence>
<gene>
    <name evidence="1" type="ORF">RPERSI_LOCUS14865</name>
</gene>
<dbReference type="EMBL" id="CAJVQC010034914">
    <property type="protein sequence ID" value="CAG8757643.1"/>
    <property type="molecule type" value="Genomic_DNA"/>
</dbReference>
<name>A0ACA9QMI0_9GLOM</name>